<keyword evidence="4 10" id="KW-0812">Transmembrane</keyword>
<dbReference type="Gene3D" id="1.20.1530.20">
    <property type="match status" value="1"/>
</dbReference>
<feature type="domain" description="Cation/H(+) antiporter central" evidence="12">
    <location>
        <begin position="300"/>
        <end position="435"/>
    </location>
</feature>
<dbReference type="GO" id="GO:0006813">
    <property type="term" value="P:potassium ion transport"/>
    <property type="evidence" value="ECO:0007669"/>
    <property type="project" value="UniProtKB-KW"/>
</dbReference>
<name>A0A1U8NBE8_GOSHI</name>
<keyword evidence="6 10" id="KW-1133">Transmembrane helix</keyword>
<dbReference type="Proteomes" id="UP000818029">
    <property type="component" value="Chromosome D12"/>
</dbReference>
<dbReference type="InterPro" id="IPR057291">
    <property type="entry name" value="CHX17_2nd"/>
</dbReference>
<dbReference type="PANTHER" id="PTHR32468:SF74">
    <property type="entry name" value="CATION_H(+) ANTIPORTER 21-RELATED"/>
    <property type="match status" value="1"/>
</dbReference>
<evidence type="ECO:0000313" key="15">
    <source>
        <dbReference type="RefSeq" id="XP_016735139.2"/>
    </source>
</evidence>
<feature type="domain" description="Cation/H+ exchanger transmembrane" evidence="11">
    <location>
        <begin position="2"/>
        <end position="244"/>
    </location>
</feature>
<feature type="transmembrane region" description="Helical" evidence="10">
    <location>
        <begin position="194"/>
        <end position="213"/>
    </location>
</feature>
<dbReference type="Pfam" id="PF00999">
    <property type="entry name" value="Na_H_Exchanger"/>
    <property type="match status" value="1"/>
</dbReference>
<feature type="transmembrane region" description="Helical" evidence="10">
    <location>
        <begin position="225"/>
        <end position="246"/>
    </location>
</feature>
<feature type="transmembrane region" description="Helical" evidence="10">
    <location>
        <begin position="160"/>
        <end position="188"/>
    </location>
</feature>
<evidence type="ECO:0000259" key="11">
    <source>
        <dbReference type="Pfam" id="PF00999"/>
    </source>
</evidence>
<keyword evidence="2" id="KW-0813">Transport</keyword>
<evidence type="ECO:0000256" key="5">
    <source>
        <dbReference type="ARBA" id="ARBA00022958"/>
    </source>
</evidence>
<dbReference type="KEGG" id="ghi:107945592"/>
<evidence type="ECO:0000256" key="8">
    <source>
        <dbReference type="ARBA" id="ARBA00023136"/>
    </source>
</evidence>
<reference evidence="15" key="2">
    <citation type="submission" date="2025-08" db="UniProtKB">
        <authorList>
            <consortium name="RefSeq"/>
        </authorList>
    </citation>
    <scope>IDENTIFICATION</scope>
</reference>
<protein>
    <submittedName>
        <fullName evidence="15">Cation/H(+) antiporter 15</fullName>
    </submittedName>
</protein>
<organism evidence="14 15">
    <name type="scientific">Gossypium hirsutum</name>
    <name type="common">Upland cotton</name>
    <name type="synonym">Gossypium mexicanum</name>
    <dbReference type="NCBI Taxonomy" id="3635"/>
    <lineage>
        <taxon>Eukaryota</taxon>
        <taxon>Viridiplantae</taxon>
        <taxon>Streptophyta</taxon>
        <taxon>Embryophyta</taxon>
        <taxon>Tracheophyta</taxon>
        <taxon>Spermatophyta</taxon>
        <taxon>Magnoliopsida</taxon>
        <taxon>eudicotyledons</taxon>
        <taxon>Gunneridae</taxon>
        <taxon>Pentapetalae</taxon>
        <taxon>rosids</taxon>
        <taxon>malvids</taxon>
        <taxon>Malvales</taxon>
        <taxon>Malvaceae</taxon>
        <taxon>Malvoideae</taxon>
        <taxon>Gossypium</taxon>
    </lineage>
</organism>
<keyword evidence="7" id="KW-0406">Ion transport</keyword>
<comment type="subcellular location">
    <subcellularLocation>
        <location evidence="1">Membrane</location>
        <topology evidence="1">Multi-pass membrane protein</topology>
    </subcellularLocation>
</comment>
<comment type="similarity">
    <text evidence="9">Belongs to the monovalent cation:proton antiporter 2 (CPA2) transporter (TC 2.A.37) family. CHX (TC 2.A.37.4) subfamily.</text>
</comment>
<feature type="transmembrane region" description="Helical" evidence="10">
    <location>
        <begin position="44"/>
        <end position="65"/>
    </location>
</feature>
<evidence type="ECO:0000256" key="7">
    <source>
        <dbReference type="ARBA" id="ARBA00023065"/>
    </source>
</evidence>
<keyword evidence="5" id="KW-0630">Potassium</keyword>
<accession>A0A1U8NBE8</accession>
<dbReference type="AlphaFoldDB" id="A0A1U8NBE8"/>
<dbReference type="Pfam" id="PF23256">
    <property type="entry name" value="CHX17_2nd"/>
    <property type="match status" value="1"/>
</dbReference>
<evidence type="ECO:0000256" key="9">
    <source>
        <dbReference type="ARBA" id="ARBA00038341"/>
    </source>
</evidence>
<evidence type="ECO:0000256" key="1">
    <source>
        <dbReference type="ARBA" id="ARBA00004141"/>
    </source>
</evidence>
<dbReference type="InterPro" id="IPR050794">
    <property type="entry name" value="CPA2_transporter"/>
</dbReference>
<dbReference type="GO" id="GO:0016020">
    <property type="term" value="C:membrane"/>
    <property type="evidence" value="ECO:0007669"/>
    <property type="project" value="UniProtKB-SubCell"/>
</dbReference>
<feature type="transmembrane region" description="Helical" evidence="10">
    <location>
        <begin position="86"/>
        <end position="114"/>
    </location>
</feature>
<keyword evidence="14" id="KW-1185">Reference proteome</keyword>
<dbReference type="PANTHER" id="PTHR32468">
    <property type="entry name" value="CATION/H + ANTIPORTER"/>
    <property type="match status" value="1"/>
</dbReference>
<keyword evidence="8 10" id="KW-0472">Membrane</keyword>
<dbReference type="PaxDb" id="3635-A0A1U8NBE8"/>
<feature type="domain" description="Cation/H(+) antiporter C-terminal" evidence="13">
    <location>
        <begin position="447"/>
        <end position="608"/>
    </location>
</feature>
<sequence length="646" mass="71122">MLSDLKLMYTDLGKTALTAAVVNDLSCWCLLVVAVSLINGEKELYVAIPVLVGMTIFWFSLRPLIRKILRYISATSKEATTSDKHIYFILSLVFLSGFVTELCGAHSIFGAFMFGLMIPGGELGTTIMDKVEEFVVGILLPPIFLITGTRTNIQYIFADYSVGLVIAVVLLASSAKIISALLVCLYLKCPVRDGLALGVLMNTKGVLALIILNEGRNMKGFDQQTFSWIVVAIAFMTAIVGPIVSYTHKSERHLKYMDRHLEKCKTEAPIRILACVHSTRNLSAMITLLEISNATRKSPVIVFAVHLVELAGRASAMLIFHDKDKTADTGQTCSREKAEAEQIVSAFESFEDNNHGATVKPLTAVSPYATMHEDVNHFALDKIANIILIPFHRRSDPVGGWTEENVQHKLVNQNLLATSPCSIGLLVDRGLSSFAESQKGTQHECRIAMLFVEGTDDREALAYAWRMAGTPSVTLSVIRFVPGKDGSEFMENSGDNEEEPDIFTAMFERETQKQLDDDYINQFRFKTMHDQSIAYVEIQVNSGDQIVSAISSEFYDFDLYVVGRGHGSTSQLTAGLSTWSEFPELGVMGETLISMNLETPASVLVVQQSHPVSSGSKKFTSNSTKDVFGNKGVPAFVNHRKSVDGF</sequence>
<evidence type="ECO:0000259" key="12">
    <source>
        <dbReference type="Pfam" id="PF23256"/>
    </source>
</evidence>
<evidence type="ECO:0000256" key="2">
    <source>
        <dbReference type="ARBA" id="ARBA00022448"/>
    </source>
</evidence>
<evidence type="ECO:0000313" key="14">
    <source>
        <dbReference type="Proteomes" id="UP000818029"/>
    </source>
</evidence>
<dbReference type="RefSeq" id="XP_016735139.2">
    <property type="nucleotide sequence ID" value="XM_016879650.2"/>
</dbReference>
<evidence type="ECO:0000256" key="6">
    <source>
        <dbReference type="ARBA" id="ARBA00022989"/>
    </source>
</evidence>
<dbReference type="GeneID" id="107945592"/>
<evidence type="ECO:0000256" key="3">
    <source>
        <dbReference type="ARBA" id="ARBA00022538"/>
    </source>
</evidence>
<dbReference type="InterPro" id="IPR006153">
    <property type="entry name" value="Cation/H_exchanger_TM"/>
</dbReference>
<dbReference type="InterPro" id="IPR057290">
    <property type="entry name" value="CHX17_C"/>
</dbReference>
<dbReference type="GO" id="GO:0006885">
    <property type="term" value="P:regulation of pH"/>
    <property type="evidence" value="ECO:0000318"/>
    <property type="project" value="GO_Central"/>
</dbReference>
<evidence type="ECO:0000256" key="10">
    <source>
        <dbReference type="SAM" id="Phobius"/>
    </source>
</evidence>
<keyword evidence="3" id="KW-0633">Potassium transport</keyword>
<evidence type="ECO:0000256" key="4">
    <source>
        <dbReference type="ARBA" id="ARBA00022692"/>
    </source>
</evidence>
<evidence type="ECO:0000259" key="13">
    <source>
        <dbReference type="Pfam" id="PF23259"/>
    </source>
</evidence>
<dbReference type="GO" id="GO:0012505">
    <property type="term" value="C:endomembrane system"/>
    <property type="evidence" value="ECO:0000318"/>
    <property type="project" value="GO_Central"/>
</dbReference>
<dbReference type="Pfam" id="PF23259">
    <property type="entry name" value="CHX17_C"/>
    <property type="match status" value="1"/>
</dbReference>
<dbReference type="GO" id="GO:1902600">
    <property type="term" value="P:proton transmembrane transport"/>
    <property type="evidence" value="ECO:0007669"/>
    <property type="project" value="InterPro"/>
</dbReference>
<proteinExistence type="inferred from homology"/>
<reference evidence="14" key="1">
    <citation type="journal article" date="2020" name="Nat. Genet.">
        <title>Genomic diversifications of five Gossypium allopolyploid species and their impact on cotton improvement.</title>
        <authorList>
            <person name="Chen Z.J."/>
            <person name="Sreedasyam A."/>
            <person name="Ando A."/>
            <person name="Song Q."/>
            <person name="De Santiago L.M."/>
            <person name="Hulse-Kemp A.M."/>
            <person name="Ding M."/>
            <person name="Ye W."/>
            <person name="Kirkbride R.C."/>
            <person name="Jenkins J."/>
            <person name="Plott C."/>
            <person name="Lovell J."/>
            <person name="Lin Y.M."/>
            <person name="Vaughn R."/>
            <person name="Liu B."/>
            <person name="Simpson S."/>
            <person name="Scheffler B.E."/>
            <person name="Wen L."/>
            <person name="Saski C.A."/>
            <person name="Grover C.E."/>
            <person name="Hu G."/>
            <person name="Conover J.L."/>
            <person name="Carlson J.W."/>
            <person name="Shu S."/>
            <person name="Boston L.B."/>
            <person name="Williams M."/>
            <person name="Peterson D.G."/>
            <person name="McGee K."/>
            <person name="Jones D.C."/>
            <person name="Wendel J.F."/>
            <person name="Stelly D.M."/>
            <person name="Grimwood J."/>
            <person name="Schmutz J."/>
        </authorList>
    </citation>
    <scope>NUCLEOTIDE SEQUENCE [LARGE SCALE GENOMIC DNA]</scope>
    <source>
        <strain evidence="14">cv. TM-1</strain>
    </source>
</reference>
<feature type="transmembrane region" description="Helical" evidence="10">
    <location>
        <begin position="12"/>
        <end position="38"/>
    </location>
</feature>
<gene>
    <name evidence="15" type="primary">LOC107945592</name>
</gene>
<dbReference type="GO" id="GO:0098662">
    <property type="term" value="P:inorganic cation transmembrane transport"/>
    <property type="evidence" value="ECO:0000318"/>
    <property type="project" value="GO_Central"/>
</dbReference>
<dbReference type="GO" id="GO:0015297">
    <property type="term" value="F:antiporter activity"/>
    <property type="evidence" value="ECO:0007669"/>
    <property type="project" value="InterPro"/>
</dbReference>
<dbReference type="InterPro" id="IPR038770">
    <property type="entry name" value="Na+/solute_symporter_sf"/>
</dbReference>